<dbReference type="Gene3D" id="1.10.1510.10">
    <property type="entry name" value="Uncharacterised protein YqeY/AIM41 PF09424, N-terminal domain"/>
    <property type="match status" value="1"/>
</dbReference>
<dbReference type="InterPro" id="IPR042184">
    <property type="entry name" value="YqeY/Aim41_N"/>
</dbReference>
<sequence>MSLEVRIQDEIKAAMLAREKVRLEALRAIKAAILLEKTSDGAETISDDAVLKIIMKLVKQRKESAELYKSQNRADLAENELAEASFMEVFLPRQLSEEELESELAKVIEQVGAKGPQDMGKVMGVAARQLAGRADGKAISMAVKKLLQN</sequence>
<dbReference type="PANTHER" id="PTHR28055:SF1">
    <property type="entry name" value="ALTERED INHERITANCE OF MITOCHONDRIA PROTEIN 41, MITOCHONDRIAL"/>
    <property type="match status" value="1"/>
</dbReference>
<dbReference type="Gene3D" id="1.10.10.410">
    <property type="match status" value="1"/>
</dbReference>
<evidence type="ECO:0000313" key="1">
    <source>
        <dbReference type="EMBL" id="MBO8429389.1"/>
    </source>
</evidence>
<dbReference type="SUPFAM" id="SSF89095">
    <property type="entry name" value="GatB/YqeY motif"/>
    <property type="match status" value="1"/>
</dbReference>
<gene>
    <name evidence="1" type="ORF">IAC68_05625</name>
</gene>
<accession>A0A9D9DQJ9</accession>
<proteinExistence type="predicted"/>
<dbReference type="GO" id="GO:0016884">
    <property type="term" value="F:carbon-nitrogen ligase activity, with glutamine as amido-N-donor"/>
    <property type="evidence" value="ECO:0007669"/>
    <property type="project" value="InterPro"/>
</dbReference>
<evidence type="ECO:0000313" key="2">
    <source>
        <dbReference type="Proteomes" id="UP000823635"/>
    </source>
</evidence>
<dbReference type="InterPro" id="IPR023168">
    <property type="entry name" value="GatB_Yqey_C_2"/>
</dbReference>
<organism evidence="1 2">
    <name type="scientific">Candidatus Egerieousia excrementavium</name>
    <dbReference type="NCBI Taxonomy" id="2840778"/>
    <lineage>
        <taxon>Bacteria</taxon>
        <taxon>Pseudomonadati</taxon>
        <taxon>Bacteroidota</taxon>
        <taxon>Bacteroidia</taxon>
        <taxon>Bacteroidales</taxon>
        <taxon>Candidatus Egerieousia</taxon>
    </lineage>
</organism>
<dbReference type="Proteomes" id="UP000823635">
    <property type="component" value="Unassembled WGS sequence"/>
</dbReference>
<dbReference type="AlphaFoldDB" id="A0A9D9DQJ9"/>
<dbReference type="EMBL" id="JADINB010000126">
    <property type="protein sequence ID" value="MBO8429389.1"/>
    <property type="molecule type" value="Genomic_DNA"/>
</dbReference>
<dbReference type="Pfam" id="PF09424">
    <property type="entry name" value="YqeY"/>
    <property type="match status" value="1"/>
</dbReference>
<comment type="caution">
    <text evidence="1">The sequence shown here is derived from an EMBL/GenBank/DDBJ whole genome shotgun (WGS) entry which is preliminary data.</text>
</comment>
<dbReference type="InterPro" id="IPR019004">
    <property type="entry name" value="YqeY/Aim41"/>
</dbReference>
<name>A0A9D9DQJ9_9BACT</name>
<protein>
    <submittedName>
        <fullName evidence="1">GatB/YqeY domain-containing protein</fullName>
    </submittedName>
</protein>
<reference evidence="1" key="1">
    <citation type="submission" date="2020-10" db="EMBL/GenBank/DDBJ databases">
        <authorList>
            <person name="Gilroy R."/>
        </authorList>
    </citation>
    <scope>NUCLEOTIDE SEQUENCE</scope>
    <source>
        <strain evidence="1">15467</strain>
    </source>
</reference>
<reference evidence="1" key="2">
    <citation type="journal article" date="2021" name="PeerJ">
        <title>Extensive microbial diversity within the chicken gut microbiome revealed by metagenomics and culture.</title>
        <authorList>
            <person name="Gilroy R."/>
            <person name="Ravi A."/>
            <person name="Getino M."/>
            <person name="Pursley I."/>
            <person name="Horton D.L."/>
            <person name="Alikhan N.F."/>
            <person name="Baker D."/>
            <person name="Gharbi K."/>
            <person name="Hall N."/>
            <person name="Watson M."/>
            <person name="Adriaenssens E.M."/>
            <person name="Foster-Nyarko E."/>
            <person name="Jarju S."/>
            <person name="Secka A."/>
            <person name="Antonio M."/>
            <person name="Oren A."/>
            <person name="Chaudhuri R.R."/>
            <person name="La Ragione R."/>
            <person name="Hildebrand F."/>
            <person name="Pallen M.J."/>
        </authorList>
    </citation>
    <scope>NUCLEOTIDE SEQUENCE</scope>
    <source>
        <strain evidence="1">15467</strain>
    </source>
</reference>
<dbReference type="InterPro" id="IPR003789">
    <property type="entry name" value="Asn/Gln_tRNA_amidoTrase-B-like"/>
</dbReference>
<dbReference type="PANTHER" id="PTHR28055">
    <property type="entry name" value="ALTERED INHERITANCE OF MITOCHONDRIA PROTEIN 41, MITOCHONDRIAL"/>
    <property type="match status" value="1"/>
</dbReference>